<evidence type="ECO:0000256" key="1">
    <source>
        <dbReference type="ARBA" id="ARBA00006525"/>
    </source>
</evidence>
<comment type="similarity">
    <text evidence="1">Belongs to the DprA/Smf family.</text>
</comment>
<evidence type="ECO:0000259" key="2">
    <source>
        <dbReference type="Pfam" id="PF02481"/>
    </source>
</evidence>
<organism evidence="3">
    <name type="scientific">freshwater metagenome</name>
    <dbReference type="NCBI Taxonomy" id="449393"/>
    <lineage>
        <taxon>unclassified sequences</taxon>
        <taxon>metagenomes</taxon>
        <taxon>ecological metagenomes</taxon>
    </lineage>
</organism>
<dbReference type="PANTHER" id="PTHR43022">
    <property type="entry name" value="PROTEIN SMF"/>
    <property type="match status" value="1"/>
</dbReference>
<feature type="domain" description="Smf/DprA SLOG" evidence="2">
    <location>
        <begin position="128"/>
        <end position="327"/>
    </location>
</feature>
<gene>
    <name evidence="3" type="ORF">UFOPK2370_00402</name>
</gene>
<sequence length="423" mass="44963">MRRFLVNDARVTSLVSRLSGAETESEIESVFARATFSLITEPGDRFAGALMKSLSPEVLLDLLLERASTSAVLSRLKEADGSEELLSRFTDFDSAYSDALQRWSPRLKLVDVISALDLAHKHGAIILSPLSQNWPTALGDLQYASPHCLWVKTSNIELFEFSDSLSVVGSRNATGYGEWVTSEIVTDCSSRNLPIISGGAYGIDAIAHRAAIANGLVTVAFMAGGIDRLYPSGNASLFEKILDRGAVVAEQAPGASPTKWRFLQRNRLIAAMSSATIVIEAGQRSGALNTVTHAIELGRPVGAVPGPITSQSSAGCNRLISEGLVSSICAPNEAADLALGKAGWFQPELAGLGAFETRALDAMGSKSLAATDIASRAGLTSRETEIALGQLALLGFVKQTDRGWLKLPLDNGQSFETGGERIR</sequence>
<dbReference type="GO" id="GO:0009294">
    <property type="term" value="P:DNA-mediated transformation"/>
    <property type="evidence" value="ECO:0007669"/>
    <property type="project" value="InterPro"/>
</dbReference>
<accession>A0A6J6N8H2</accession>
<reference evidence="3" key="1">
    <citation type="submission" date="2020-05" db="EMBL/GenBank/DDBJ databases">
        <authorList>
            <person name="Chiriac C."/>
            <person name="Salcher M."/>
            <person name="Ghai R."/>
            <person name="Kavagutti S V."/>
        </authorList>
    </citation>
    <scope>NUCLEOTIDE SEQUENCE</scope>
</reference>
<dbReference type="AlphaFoldDB" id="A0A6J6N8H2"/>
<dbReference type="InterPro" id="IPR003488">
    <property type="entry name" value="DprA"/>
</dbReference>
<dbReference type="Pfam" id="PF02481">
    <property type="entry name" value="DNA_processg_A"/>
    <property type="match status" value="1"/>
</dbReference>
<protein>
    <submittedName>
        <fullName evidence="3">Unannotated protein</fullName>
    </submittedName>
</protein>
<evidence type="ECO:0000313" key="3">
    <source>
        <dbReference type="EMBL" id="CAB4682427.1"/>
    </source>
</evidence>
<dbReference type="Gene3D" id="3.40.50.450">
    <property type="match status" value="1"/>
</dbReference>
<proteinExistence type="inferred from homology"/>
<dbReference type="EMBL" id="CAEZXK010000006">
    <property type="protein sequence ID" value="CAB4682427.1"/>
    <property type="molecule type" value="Genomic_DNA"/>
</dbReference>
<name>A0A6J6N8H2_9ZZZZ</name>
<dbReference type="PANTHER" id="PTHR43022:SF1">
    <property type="entry name" value="PROTEIN SMF"/>
    <property type="match status" value="1"/>
</dbReference>
<dbReference type="SUPFAM" id="SSF102405">
    <property type="entry name" value="MCP/YpsA-like"/>
    <property type="match status" value="1"/>
</dbReference>
<dbReference type="InterPro" id="IPR057666">
    <property type="entry name" value="DrpA_SLOG"/>
</dbReference>